<evidence type="ECO:0000313" key="2">
    <source>
        <dbReference type="Proteomes" id="UP000663499"/>
    </source>
</evidence>
<organism evidence="1 2">
    <name type="scientific">Alkalibacter rhizosphaerae</name>
    <dbReference type="NCBI Taxonomy" id="2815577"/>
    <lineage>
        <taxon>Bacteria</taxon>
        <taxon>Bacillati</taxon>
        <taxon>Bacillota</taxon>
        <taxon>Clostridia</taxon>
        <taxon>Eubacteriales</taxon>
        <taxon>Eubacteriaceae</taxon>
        <taxon>Alkalibacter</taxon>
    </lineage>
</organism>
<dbReference type="RefSeq" id="WP_207300520.1">
    <property type="nucleotide sequence ID" value="NZ_CP071444.1"/>
</dbReference>
<dbReference type="EMBL" id="CP071444">
    <property type="protein sequence ID" value="QSX09181.1"/>
    <property type="molecule type" value="Genomic_DNA"/>
</dbReference>
<name>A0A974XNN2_9FIRM</name>
<reference evidence="1" key="1">
    <citation type="submission" date="2021-03" db="EMBL/GenBank/DDBJ databases">
        <title>Alkalibacter marinus sp. nov., isolated from tidal flat sediment.</title>
        <authorList>
            <person name="Namirimu T."/>
            <person name="Yang J.-A."/>
            <person name="Yang S.-H."/>
            <person name="Kim Y.-J."/>
            <person name="Kwon K.K."/>
        </authorList>
    </citation>
    <scope>NUCLEOTIDE SEQUENCE</scope>
    <source>
        <strain evidence="1">ES005</strain>
    </source>
</reference>
<dbReference type="Gene3D" id="3.20.20.210">
    <property type="match status" value="1"/>
</dbReference>
<evidence type="ECO:0008006" key="3">
    <source>
        <dbReference type="Google" id="ProtNLM"/>
    </source>
</evidence>
<dbReference type="InterPro" id="IPR038071">
    <property type="entry name" value="UROD/MetE-like_sf"/>
</dbReference>
<keyword evidence="2" id="KW-1185">Reference proteome</keyword>
<evidence type="ECO:0000313" key="1">
    <source>
        <dbReference type="EMBL" id="QSX09181.1"/>
    </source>
</evidence>
<gene>
    <name evidence="1" type="ORF">J0B03_03680</name>
</gene>
<dbReference type="AlphaFoldDB" id="A0A974XNN2"/>
<proteinExistence type="predicted"/>
<sequence length="461" mass="52408">MSDVMEKMQERGQIYSDFYSNKLPKRMPVEASFPNAMLADHAGMDPVSYQYDYAMLAKPAEELCGKIYSDSCPIAPPNIVGTRTPSIYELLHSKNFVMGQTGQVQHPEVVGMMAEEYPQLIEKGFDFLLETVVPRQHPMLSLEDPIKRSTALEMGKTALNNDTMGFIPIYMELIQKFGYYPGGPMGSMGIAEAPFDFVADQLRSFSGISVDLRRNRSLIKEACEVVLPLVFAWGMPDVVHPEGAVILPLHMPTFMREKDFVEVYLPTFQKQLEQYAAVGVRPSIICEDDWSRYLDIIHDAFPAGTKLIFEYGDPRTIKDKLGEKFILSGLFPVQSLYLDTPEKIVDRAKEFLDIMMPGGGYLFSFDKQPIGGKDANVETWAALNEFLRDYMVYDNPGQSFGTPLNAEGFVRDLDVIPEVRSKYLFDWEEHKRLYPHTPDHAKARFEKISKDIFVSYMNLLI</sequence>
<dbReference type="SUPFAM" id="SSF51726">
    <property type="entry name" value="UROD/MetE-like"/>
    <property type="match status" value="1"/>
</dbReference>
<dbReference type="KEGG" id="alka:J0B03_03680"/>
<dbReference type="Proteomes" id="UP000663499">
    <property type="component" value="Chromosome"/>
</dbReference>
<accession>A0A974XNN2</accession>
<protein>
    <recommendedName>
        <fullName evidence="3">Uroporphyrinogen decarboxylase (URO-D) domain-containing protein</fullName>
    </recommendedName>
</protein>